<feature type="region of interest" description="Disordered" evidence="1">
    <location>
        <begin position="138"/>
        <end position="218"/>
    </location>
</feature>
<reference evidence="2" key="2">
    <citation type="submission" date="2020-11" db="EMBL/GenBank/DDBJ databases">
        <authorList>
            <person name="McCartney M.A."/>
            <person name="Auch B."/>
            <person name="Kono T."/>
            <person name="Mallez S."/>
            <person name="Becker A."/>
            <person name="Gohl D.M."/>
            <person name="Silverstein K.A.T."/>
            <person name="Koren S."/>
            <person name="Bechman K.B."/>
            <person name="Herman A."/>
            <person name="Abrahante J.E."/>
            <person name="Garbe J."/>
        </authorList>
    </citation>
    <scope>NUCLEOTIDE SEQUENCE</scope>
    <source>
        <strain evidence="2">Duluth1</strain>
        <tissue evidence="2">Whole animal</tissue>
    </source>
</reference>
<protein>
    <submittedName>
        <fullName evidence="2">Uncharacterized protein</fullName>
    </submittedName>
</protein>
<feature type="compositionally biased region" description="Acidic residues" evidence="1">
    <location>
        <begin position="168"/>
        <end position="178"/>
    </location>
</feature>
<gene>
    <name evidence="2" type="ORF">DPMN_003892</name>
</gene>
<evidence type="ECO:0000256" key="1">
    <source>
        <dbReference type="SAM" id="MobiDB-lite"/>
    </source>
</evidence>
<reference evidence="2" key="1">
    <citation type="journal article" date="2019" name="bioRxiv">
        <title>The Genome of the Zebra Mussel, Dreissena polymorpha: A Resource for Invasive Species Research.</title>
        <authorList>
            <person name="McCartney M.A."/>
            <person name="Auch B."/>
            <person name="Kono T."/>
            <person name="Mallez S."/>
            <person name="Zhang Y."/>
            <person name="Obille A."/>
            <person name="Becker A."/>
            <person name="Abrahante J.E."/>
            <person name="Garbe J."/>
            <person name="Badalamenti J.P."/>
            <person name="Herman A."/>
            <person name="Mangelson H."/>
            <person name="Liachko I."/>
            <person name="Sullivan S."/>
            <person name="Sone E.D."/>
            <person name="Koren S."/>
            <person name="Silverstein K.A.T."/>
            <person name="Beckman K.B."/>
            <person name="Gohl D.M."/>
        </authorList>
    </citation>
    <scope>NUCLEOTIDE SEQUENCE</scope>
    <source>
        <strain evidence="2">Duluth1</strain>
        <tissue evidence="2">Whole animal</tissue>
    </source>
</reference>
<dbReference type="EMBL" id="JAIWYP010000001">
    <property type="protein sequence ID" value="KAH3879980.1"/>
    <property type="molecule type" value="Genomic_DNA"/>
</dbReference>
<dbReference type="AlphaFoldDB" id="A0A9D4MME8"/>
<dbReference type="Proteomes" id="UP000828390">
    <property type="component" value="Unassembled WGS sequence"/>
</dbReference>
<sequence>MNLALHSLVEARRIGRRIVSRSQGTTCGRAILVTVSDLRYVNEIMDSAKLLKITHFGILRDYPREISEARKDLWPDLKAARDKYGSKNVKMLFPAALSVHGEVIRNLFPDWHSVLRGSRNSDVASRIDQRFQKITADHAISVDTQQPLQSTEPPKESKSVQEVQSASNDDESDTAIEEPEVRTDTPRRPNGKAPAAPNTRGKKASPHPPNYHRNSPDT</sequence>
<accession>A0A9D4MME8</accession>
<keyword evidence="3" id="KW-1185">Reference proteome</keyword>
<comment type="caution">
    <text evidence="2">The sequence shown here is derived from an EMBL/GenBank/DDBJ whole genome shotgun (WGS) entry which is preliminary data.</text>
</comment>
<evidence type="ECO:0000313" key="2">
    <source>
        <dbReference type="EMBL" id="KAH3879980.1"/>
    </source>
</evidence>
<feature type="compositionally biased region" description="Polar residues" evidence="1">
    <location>
        <begin position="142"/>
        <end position="152"/>
    </location>
</feature>
<organism evidence="2 3">
    <name type="scientific">Dreissena polymorpha</name>
    <name type="common">Zebra mussel</name>
    <name type="synonym">Mytilus polymorpha</name>
    <dbReference type="NCBI Taxonomy" id="45954"/>
    <lineage>
        <taxon>Eukaryota</taxon>
        <taxon>Metazoa</taxon>
        <taxon>Spiralia</taxon>
        <taxon>Lophotrochozoa</taxon>
        <taxon>Mollusca</taxon>
        <taxon>Bivalvia</taxon>
        <taxon>Autobranchia</taxon>
        <taxon>Heteroconchia</taxon>
        <taxon>Euheterodonta</taxon>
        <taxon>Imparidentia</taxon>
        <taxon>Neoheterodontei</taxon>
        <taxon>Myida</taxon>
        <taxon>Dreissenoidea</taxon>
        <taxon>Dreissenidae</taxon>
        <taxon>Dreissena</taxon>
    </lineage>
</organism>
<name>A0A9D4MME8_DREPO</name>
<proteinExistence type="predicted"/>
<evidence type="ECO:0000313" key="3">
    <source>
        <dbReference type="Proteomes" id="UP000828390"/>
    </source>
</evidence>